<dbReference type="EMBL" id="JAPZBS010000007">
    <property type="protein sequence ID" value="KAJ5368172.1"/>
    <property type="molecule type" value="Genomic_DNA"/>
</dbReference>
<evidence type="ECO:0000256" key="4">
    <source>
        <dbReference type="ARBA" id="ARBA00022548"/>
    </source>
</evidence>
<keyword evidence="9 18" id="KW-1133">Transmembrane helix</keyword>
<dbReference type="Pfam" id="PF01222">
    <property type="entry name" value="ERG4_ERG24"/>
    <property type="match status" value="1"/>
</dbReference>
<keyword evidence="5 18" id="KW-0812">Transmembrane</keyword>
<comment type="caution">
    <text evidence="19">The sequence shown here is derived from an EMBL/GenBank/DDBJ whole genome shotgun (WGS) entry which is preliminary data.</text>
</comment>
<dbReference type="Proteomes" id="UP001147782">
    <property type="component" value="Unassembled WGS sequence"/>
</dbReference>
<comment type="subcellular location">
    <subcellularLocation>
        <location evidence="1">Membrane</location>
        <topology evidence="1">Multi-pass membrane protein</topology>
    </subcellularLocation>
</comment>
<keyword evidence="12 18" id="KW-0443">Lipid metabolism</keyword>
<evidence type="ECO:0000256" key="3">
    <source>
        <dbReference type="ARBA" id="ARBA00022516"/>
    </source>
</evidence>
<evidence type="ECO:0000256" key="15">
    <source>
        <dbReference type="ARBA" id="ARBA00023221"/>
    </source>
</evidence>
<feature type="transmembrane region" description="Helical" evidence="18">
    <location>
        <begin position="100"/>
        <end position="118"/>
    </location>
</feature>
<keyword evidence="3 18" id="KW-0444">Lipid biosynthesis</keyword>
<keyword evidence="15 18" id="KW-0753">Steroid metabolism</keyword>
<evidence type="ECO:0000256" key="17">
    <source>
        <dbReference type="ARBA" id="ARBA00042688"/>
    </source>
</evidence>
<evidence type="ECO:0000313" key="20">
    <source>
        <dbReference type="Proteomes" id="UP001147782"/>
    </source>
</evidence>
<evidence type="ECO:0000256" key="9">
    <source>
        <dbReference type="ARBA" id="ARBA00022989"/>
    </source>
</evidence>
<evidence type="ECO:0000256" key="18">
    <source>
        <dbReference type="RuleBase" id="RU369120"/>
    </source>
</evidence>
<evidence type="ECO:0000256" key="1">
    <source>
        <dbReference type="ARBA" id="ARBA00004141"/>
    </source>
</evidence>
<dbReference type="RefSeq" id="XP_056552914.1">
    <property type="nucleotide sequence ID" value="XM_056700851.1"/>
</dbReference>
<feature type="transmembrane region" description="Helical" evidence="18">
    <location>
        <begin position="169"/>
        <end position="188"/>
    </location>
</feature>
<dbReference type="GO" id="GO:0006695">
    <property type="term" value="P:cholesterol biosynthetic process"/>
    <property type="evidence" value="ECO:0007669"/>
    <property type="project" value="UniProtKB-KW"/>
</dbReference>
<keyword evidence="14 18" id="KW-1207">Sterol metabolism</keyword>
<dbReference type="PANTHER" id="PTHR21257:SF38">
    <property type="entry name" value="7-DEHYDROCHOLESTEROL REDUCTASE"/>
    <property type="match status" value="1"/>
</dbReference>
<keyword evidence="10 18" id="KW-0560">Oxidoreductase</keyword>
<keyword evidence="11 18" id="KW-0756">Sterol biosynthesis</keyword>
<protein>
    <recommendedName>
        <fullName evidence="16">7-dehydrocholesterol reductase</fullName>
        <ecNumber evidence="16">1.3.1.21</ecNumber>
    </recommendedName>
    <alternativeName>
        <fullName evidence="17">Sterol Delta(7)-reductase</fullName>
    </alternativeName>
</protein>
<name>A0A9W9V4A0_9EURO</name>
<evidence type="ECO:0000256" key="14">
    <source>
        <dbReference type="ARBA" id="ARBA00023166"/>
    </source>
</evidence>
<reference evidence="19" key="2">
    <citation type="journal article" date="2023" name="IMA Fungus">
        <title>Comparative genomic study of the Penicillium genus elucidates a diverse pangenome and 15 lateral gene transfer events.</title>
        <authorList>
            <person name="Petersen C."/>
            <person name="Sorensen T."/>
            <person name="Nielsen M.R."/>
            <person name="Sondergaard T.E."/>
            <person name="Sorensen J.L."/>
            <person name="Fitzpatrick D.A."/>
            <person name="Frisvad J.C."/>
            <person name="Nielsen K.L."/>
        </authorList>
    </citation>
    <scope>NUCLEOTIDE SEQUENCE</scope>
    <source>
        <strain evidence="19">IBT 29864</strain>
    </source>
</reference>
<dbReference type="OrthoDB" id="5326588at2759"/>
<evidence type="ECO:0000256" key="10">
    <source>
        <dbReference type="ARBA" id="ARBA00023002"/>
    </source>
</evidence>
<feature type="transmembrane region" description="Helical" evidence="18">
    <location>
        <begin position="12"/>
        <end position="33"/>
    </location>
</feature>
<dbReference type="GO" id="GO:0016132">
    <property type="term" value="P:brassinosteroid biosynthetic process"/>
    <property type="evidence" value="ECO:0007669"/>
    <property type="project" value="TreeGrafter"/>
</dbReference>
<comment type="similarity">
    <text evidence="2 18">Belongs to the ERG4/ERG24 family.</text>
</comment>
<keyword evidence="7" id="KW-0521">NADP</keyword>
<keyword evidence="20" id="KW-1185">Reference proteome</keyword>
<proteinExistence type="inferred from homology"/>
<dbReference type="PANTHER" id="PTHR21257">
    <property type="entry name" value="DELTA(14)-STEROL REDUCTASE"/>
    <property type="match status" value="1"/>
</dbReference>
<evidence type="ECO:0000256" key="12">
    <source>
        <dbReference type="ARBA" id="ARBA00023098"/>
    </source>
</evidence>
<reference evidence="19" key="1">
    <citation type="submission" date="2022-11" db="EMBL/GenBank/DDBJ databases">
        <authorList>
            <person name="Petersen C."/>
        </authorList>
    </citation>
    <scope>NUCLEOTIDE SEQUENCE</scope>
    <source>
        <strain evidence="19">IBT 29864</strain>
    </source>
</reference>
<evidence type="ECO:0000256" key="2">
    <source>
        <dbReference type="ARBA" id="ARBA00005402"/>
    </source>
</evidence>
<evidence type="ECO:0000256" key="6">
    <source>
        <dbReference type="ARBA" id="ARBA00022778"/>
    </source>
</evidence>
<dbReference type="EC" id="1.3.1.21" evidence="16"/>
<comment type="caution">
    <text evidence="18">Lacks conserved residue(s) required for the propagation of feature annotation.</text>
</comment>
<evidence type="ECO:0000256" key="8">
    <source>
        <dbReference type="ARBA" id="ARBA00022955"/>
    </source>
</evidence>
<sequence>MEVIDPTIIARKWGTLIAIFNIYGILLAAVFYIKAHLYPTHEGDRRFSSSPFYDFYMGVELNPRIFNQHWDVKLFHNGRPGIIGWALIDLSFMALQYRNYGFVTNSMIITLVLHMLYIGDFFHHEEWYLRTIDIAHDHFGFYLAWGSAAFLPTMYTLQAQYLARSPLELEPISAALILGLGIGGYAIFRSSNNQKDNRTGRHIKQFFYAQDGGDFRDTPII</sequence>
<keyword evidence="4" id="KW-0153">Cholesterol metabolism</keyword>
<feature type="transmembrane region" description="Helical" evidence="18">
    <location>
        <begin position="139"/>
        <end position="157"/>
    </location>
</feature>
<gene>
    <name evidence="19" type="ORF">N7496_007932</name>
</gene>
<evidence type="ECO:0000256" key="7">
    <source>
        <dbReference type="ARBA" id="ARBA00022857"/>
    </source>
</evidence>
<dbReference type="GeneID" id="81440030"/>
<keyword evidence="13 18" id="KW-0472">Membrane</keyword>
<dbReference type="GO" id="GO:0047598">
    <property type="term" value="F:7-dehydrocholesterol reductase activity"/>
    <property type="evidence" value="ECO:0007669"/>
    <property type="project" value="UniProtKB-EC"/>
</dbReference>
<evidence type="ECO:0000313" key="19">
    <source>
        <dbReference type="EMBL" id="KAJ5368172.1"/>
    </source>
</evidence>
<dbReference type="GO" id="GO:0005789">
    <property type="term" value="C:endoplasmic reticulum membrane"/>
    <property type="evidence" value="ECO:0007669"/>
    <property type="project" value="TreeGrafter"/>
</dbReference>
<dbReference type="InterPro" id="IPR001171">
    <property type="entry name" value="ERG24_DHCR-like"/>
</dbReference>
<evidence type="ECO:0000256" key="11">
    <source>
        <dbReference type="ARBA" id="ARBA00023011"/>
    </source>
</evidence>
<dbReference type="AlphaFoldDB" id="A0A9W9V4A0"/>
<keyword evidence="8 18" id="KW-0752">Steroid biosynthesis</keyword>
<evidence type="ECO:0000256" key="13">
    <source>
        <dbReference type="ARBA" id="ARBA00023136"/>
    </source>
</evidence>
<keyword evidence="6" id="KW-0152">Cholesterol biosynthesis</keyword>
<accession>A0A9W9V4A0</accession>
<evidence type="ECO:0000256" key="16">
    <source>
        <dbReference type="ARBA" id="ARBA00038851"/>
    </source>
</evidence>
<evidence type="ECO:0000256" key="5">
    <source>
        <dbReference type="ARBA" id="ARBA00022692"/>
    </source>
</evidence>
<organism evidence="19 20">
    <name type="scientific">Penicillium cataractarum</name>
    <dbReference type="NCBI Taxonomy" id="2100454"/>
    <lineage>
        <taxon>Eukaryota</taxon>
        <taxon>Fungi</taxon>
        <taxon>Dikarya</taxon>
        <taxon>Ascomycota</taxon>
        <taxon>Pezizomycotina</taxon>
        <taxon>Eurotiomycetes</taxon>
        <taxon>Eurotiomycetidae</taxon>
        <taxon>Eurotiales</taxon>
        <taxon>Aspergillaceae</taxon>
        <taxon>Penicillium</taxon>
    </lineage>
</organism>